<feature type="disulfide bond" evidence="6">
    <location>
        <begin position="182"/>
        <end position="191"/>
    </location>
</feature>
<keyword evidence="5" id="KW-0325">Glycoprotein</keyword>
<dbReference type="InterPro" id="IPR018097">
    <property type="entry name" value="EGF_Ca-bd_CS"/>
</dbReference>
<dbReference type="PANTHER" id="PTHR24049">
    <property type="entry name" value="CRUMBS FAMILY MEMBER"/>
    <property type="match status" value="1"/>
</dbReference>
<dbReference type="Gene3D" id="2.10.25.10">
    <property type="entry name" value="Laminin"/>
    <property type="match status" value="3"/>
</dbReference>
<dbReference type="PROSITE" id="PS01186">
    <property type="entry name" value="EGF_2"/>
    <property type="match status" value="2"/>
</dbReference>
<feature type="domain" description="EGF-like" evidence="7">
    <location>
        <begin position="194"/>
        <end position="230"/>
    </location>
</feature>
<evidence type="ECO:0000313" key="9">
    <source>
        <dbReference type="Proteomes" id="UP000828390"/>
    </source>
</evidence>
<gene>
    <name evidence="8" type="ORF">DPMN_071753</name>
</gene>
<comment type="caution">
    <text evidence="6">Lacks conserved residue(s) required for the propagation of feature annotation.</text>
</comment>
<keyword evidence="3" id="KW-0677">Repeat</keyword>
<keyword evidence="1 6" id="KW-0245">EGF-like domain</keyword>
<evidence type="ECO:0000256" key="1">
    <source>
        <dbReference type="ARBA" id="ARBA00022536"/>
    </source>
</evidence>
<dbReference type="SUPFAM" id="SSF57196">
    <property type="entry name" value="EGF/Laminin"/>
    <property type="match status" value="3"/>
</dbReference>
<name>A0A9D3Z7J8_DREPO</name>
<keyword evidence="2" id="KW-0732">Signal</keyword>
<dbReference type="InterPro" id="IPR001881">
    <property type="entry name" value="EGF-like_Ca-bd_dom"/>
</dbReference>
<sequence>MTKGFEIGRLIREGVDMEDMVITITQNFEDLFTIRDSSMLLLANDIESINMTRGSVTVQILDTDSMESALHQIKVENHNMKCECKAGMVCVANRNSAENVCRCEDDYDEVEGRCIQVNDCLNATCVNGGTCIDDIRSYICRCMKGYKGQNCEIKENATSSCVPNPCLHGICVPDNENYKCACSPGWTGKNCSDDIDECIMATCYNGGTCQDRLETYVCECPTDWEGVHCHLVAGLCKNRNCNTTHVCVAAAFERSPICVDEEKHLIQLSYDNTAGVPIETFQARLLDFILHHGRLPVLTNLNQRTRRQEQTIGEVQVFVVSAVEQGDKFVFEIVVLKNPSDVFTKDAVLTILAVTCRDISK</sequence>
<dbReference type="PROSITE" id="PS00022">
    <property type="entry name" value="EGF_1"/>
    <property type="match status" value="3"/>
</dbReference>
<evidence type="ECO:0000256" key="4">
    <source>
        <dbReference type="ARBA" id="ARBA00023157"/>
    </source>
</evidence>
<evidence type="ECO:0000256" key="2">
    <source>
        <dbReference type="ARBA" id="ARBA00022729"/>
    </source>
</evidence>
<reference evidence="8" key="2">
    <citation type="submission" date="2020-11" db="EMBL/GenBank/DDBJ databases">
        <authorList>
            <person name="McCartney M.A."/>
            <person name="Auch B."/>
            <person name="Kono T."/>
            <person name="Mallez S."/>
            <person name="Becker A."/>
            <person name="Gohl D.M."/>
            <person name="Silverstein K.A.T."/>
            <person name="Koren S."/>
            <person name="Bechman K.B."/>
            <person name="Herman A."/>
            <person name="Abrahante J.E."/>
            <person name="Garbe J."/>
        </authorList>
    </citation>
    <scope>NUCLEOTIDE SEQUENCE</scope>
    <source>
        <strain evidence="8">Duluth1</strain>
        <tissue evidence="8">Whole animal</tissue>
    </source>
</reference>
<dbReference type="InterPro" id="IPR051022">
    <property type="entry name" value="Notch_Cell-Fate_Det"/>
</dbReference>
<organism evidence="8 9">
    <name type="scientific">Dreissena polymorpha</name>
    <name type="common">Zebra mussel</name>
    <name type="synonym">Mytilus polymorpha</name>
    <dbReference type="NCBI Taxonomy" id="45954"/>
    <lineage>
        <taxon>Eukaryota</taxon>
        <taxon>Metazoa</taxon>
        <taxon>Spiralia</taxon>
        <taxon>Lophotrochozoa</taxon>
        <taxon>Mollusca</taxon>
        <taxon>Bivalvia</taxon>
        <taxon>Autobranchia</taxon>
        <taxon>Heteroconchia</taxon>
        <taxon>Euheterodonta</taxon>
        <taxon>Imparidentia</taxon>
        <taxon>Neoheterodontei</taxon>
        <taxon>Myida</taxon>
        <taxon>Dreissenoidea</taxon>
        <taxon>Dreissenidae</taxon>
        <taxon>Dreissena</taxon>
    </lineage>
</organism>
<dbReference type="GO" id="GO:0005509">
    <property type="term" value="F:calcium ion binding"/>
    <property type="evidence" value="ECO:0007669"/>
    <property type="project" value="InterPro"/>
</dbReference>
<reference evidence="8" key="1">
    <citation type="journal article" date="2019" name="bioRxiv">
        <title>The Genome of the Zebra Mussel, Dreissena polymorpha: A Resource for Invasive Species Research.</title>
        <authorList>
            <person name="McCartney M.A."/>
            <person name="Auch B."/>
            <person name="Kono T."/>
            <person name="Mallez S."/>
            <person name="Zhang Y."/>
            <person name="Obille A."/>
            <person name="Becker A."/>
            <person name="Abrahante J.E."/>
            <person name="Garbe J."/>
            <person name="Badalamenti J.P."/>
            <person name="Herman A."/>
            <person name="Mangelson H."/>
            <person name="Liachko I."/>
            <person name="Sullivan S."/>
            <person name="Sone E.D."/>
            <person name="Koren S."/>
            <person name="Silverstein K.A.T."/>
            <person name="Beckman K.B."/>
            <person name="Gohl D.M."/>
        </authorList>
    </citation>
    <scope>NUCLEOTIDE SEQUENCE</scope>
    <source>
        <strain evidence="8">Duluth1</strain>
        <tissue evidence="8">Whole animal</tissue>
    </source>
</reference>
<dbReference type="PROSITE" id="PS50026">
    <property type="entry name" value="EGF_3"/>
    <property type="match status" value="3"/>
</dbReference>
<comment type="caution">
    <text evidence="8">The sequence shown here is derived from an EMBL/GenBank/DDBJ whole genome shotgun (WGS) entry which is preliminary data.</text>
</comment>
<dbReference type="FunFam" id="2.10.25.10:FF:000066">
    <property type="entry name" value="FAT atypical cadherin 4"/>
    <property type="match status" value="1"/>
</dbReference>
<evidence type="ECO:0000256" key="5">
    <source>
        <dbReference type="ARBA" id="ARBA00023180"/>
    </source>
</evidence>
<dbReference type="PROSITE" id="PS00010">
    <property type="entry name" value="ASX_HYDROXYL"/>
    <property type="match status" value="2"/>
</dbReference>
<dbReference type="EMBL" id="JAIWYP010000014">
    <property type="protein sequence ID" value="KAH3712075.1"/>
    <property type="molecule type" value="Genomic_DNA"/>
</dbReference>
<dbReference type="Pfam" id="PF00008">
    <property type="entry name" value="EGF"/>
    <property type="match status" value="1"/>
</dbReference>
<protein>
    <recommendedName>
        <fullName evidence="7">EGF-like domain-containing protein</fullName>
    </recommendedName>
</protein>
<dbReference type="InterPro" id="IPR000742">
    <property type="entry name" value="EGF"/>
</dbReference>
<feature type="disulfide bond" evidence="6">
    <location>
        <begin position="142"/>
        <end position="151"/>
    </location>
</feature>
<feature type="disulfide bond" evidence="6">
    <location>
        <begin position="161"/>
        <end position="171"/>
    </location>
</feature>
<dbReference type="PANTHER" id="PTHR24049:SF30">
    <property type="match status" value="1"/>
</dbReference>
<feature type="disulfide bond" evidence="6">
    <location>
        <begin position="220"/>
        <end position="229"/>
    </location>
</feature>
<dbReference type="FunFam" id="2.10.25.10:FF:000095">
    <property type="entry name" value="Notch, isoform B"/>
    <property type="match status" value="1"/>
</dbReference>
<dbReference type="SMART" id="SM00181">
    <property type="entry name" value="EGF"/>
    <property type="match status" value="3"/>
</dbReference>
<dbReference type="SMART" id="SM00179">
    <property type="entry name" value="EGF_CA"/>
    <property type="match status" value="3"/>
</dbReference>
<evidence type="ECO:0000259" key="7">
    <source>
        <dbReference type="PROSITE" id="PS50026"/>
    </source>
</evidence>
<evidence type="ECO:0000256" key="3">
    <source>
        <dbReference type="ARBA" id="ARBA00022737"/>
    </source>
</evidence>
<dbReference type="AlphaFoldDB" id="A0A9D3Z7J8"/>
<feature type="domain" description="EGF-like" evidence="7">
    <location>
        <begin position="116"/>
        <end position="152"/>
    </location>
</feature>
<proteinExistence type="predicted"/>
<dbReference type="Pfam" id="PF12661">
    <property type="entry name" value="hEGF"/>
    <property type="match status" value="2"/>
</dbReference>
<keyword evidence="9" id="KW-1185">Reference proteome</keyword>
<dbReference type="CDD" id="cd00054">
    <property type="entry name" value="EGF_CA"/>
    <property type="match status" value="3"/>
</dbReference>
<evidence type="ECO:0000313" key="8">
    <source>
        <dbReference type="EMBL" id="KAH3712075.1"/>
    </source>
</evidence>
<dbReference type="FunFam" id="2.10.25.10:FF:000004">
    <property type="entry name" value="Neurogenic locus notch 1"/>
    <property type="match status" value="1"/>
</dbReference>
<keyword evidence="4 6" id="KW-1015">Disulfide bond</keyword>
<evidence type="ECO:0000256" key="6">
    <source>
        <dbReference type="PROSITE-ProRule" id="PRU00076"/>
    </source>
</evidence>
<dbReference type="InterPro" id="IPR013032">
    <property type="entry name" value="EGF-like_CS"/>
</dbReference>
<dbReference type="PROSITE" id="PS01187">
    <property type="entry name" value="EGF_CA"/>
    <property type="match status" value="1"/>
</dbReference>
<feature type="domain" description="EGF-like" evidence="7">
    <location>
        <begin position="157"/>
        <end position="192"/>
    </location>
</feature>
<dbReference type="Proteomes" id="UP000828390">
    <property type="component" value="Unassembled WGS sequence"/>
</dbReference>
<dbReference type="PRINTS" id="PR00010">
    <property type="entry name" value="EGFBLOOD"/>
</dbReference>
<accession>A0A9D3Z7J8</accession>
<dbReference type="InterPro" id="IPR000152">
    <property type="entry name" value="EGF-type_Asp/Asn_hydroxyl_site"/>
</dbReference>